<keyword evidence="1 5" id="KW-0812">Transmembrane</keyword>
<sequence length="317" mass="34087">MPDKSAIRARRKRHEEAAGWILRNREAERSAADEAAFQSWLNSDPENVRAYRAAELLMGEAGAAIASDPTLRDMAVKPRTVAKPAVAILLAAAVTGAMFIAADGPMRLRADAISGTGEMPVLTLADGSTVQLNASSAIAYDYSGNNRVVRLLRGQAYFEVAHDPTRPFSVDAGDTRITALGTAFDVRLGQTETDVTVTENAVLVTFKHTEKPPVRVAEGERLAYDPATGVSQVNPDDDLAAVAWQRGQLVVDNAPLSKIVEEINRHFSGHIVIAGKDVSQRRVSGTLAVSDTNAALVYLEQALQIKAQRIGPLIIIR</sequence>
<dbReference type="PANTHER" id="PTHR30273">
    <property type="entry name" value="PERIPLASMIC SIGNAL SENSOR AND SIGMA FACTOR ACTIVATOR FECR-RELATED"/>
    <property type="match status" value="1"/>
</dbReference>
<evidence type="ECO:0000259" key="4">
    <source>
        <dbReference type="Pfam" id="PF16344"/>
    </source>
</evidence>
<evidence type="ECO:0000256" key="1">
    <source>
        <dbReference type="SAM" id="Phobius"/>
    </source>
</evidence>
<evidence type="ECO:0000259" key="2">
    <source>
        <dbReference type="Pfam" id="PF04773"/>
    </source>
</evidence>
<proteinExistence type="predicted"/>
<dbReference type="EMBL" id="JACICC010000005">
    <property type="protein sequence ID" value="MBB3810254.1"/>
    <property type="molecule type" value="Genomic_DNA"/>
</dbReference>
<dbReference type="PIRSF" id="PIRSF018266">
    <property type="entry name" value="FecR"/>
    <property type="match status" value="1"/>
</dbReference>
<dbReference type="InterPro" id="IPR032623">
    <property type="entry name" value="FecR_N"/>
</dbReference>
<dbReference type="InterPro" id="IPR012373">
    <property type="entry name" value="Ferrdict_sens_TM"/>
</dbReference>
<comment type="caution">
    <text evidence="5">The sequence shown here is derived from an EMBL/GenBank/DDBJ whole genome shotgun (WGS) entry which is preliminary data.</text>
</comment>
<reference evidence="5 6" key="1">
    <citation type="submission" date="2020-08" db="EMBL/GenBank/DDBJ databases">
        <title>Genomic Encyclopedia of Type Strains, Phase IV (KMG-IV): sequencing the most valuable type-strain genomes for metagenomic binning, comparative biology and taxonomic classification.</title>
        <authorList>
            <person name="Goeker M."/>
        </authorList>
    </citation>
    <scope>NUCLEOTIDE SEQUENCE [LARGE SCALE GENOMIC DNA]</scope>
    <source>
        <strain evidence="5 6">DSM 28760</strain>
    </source>
</reference>
<feature type="transmembrane region" description="Helical" evidence="1">
    <location>
        <begin position="81"/>
        <end position="102"/>
    </location>
</feature>
<name>A0A7W5Z5A9_9HYPH</name>
<dbReference type="Pfam" id="PF16220">
    <property type="entry name" value="DUF4880"/>
    <property type="match status" value="1"/>
</dbReference>
<dbReference type="GO" id="GO:0016989">
    <property type="term" value="F:sigma factor antagonist activity"/>
    <property type="evidence" value="ECO:0007669"/>
    <property type="project" value="TreeGrafter"/>
</dbReference>
<dbReference type="InterPro" id="IPR032508">
    <property type="entry name" value="FecR_C"/>
</dbReference>
<dbReference type="Pfam" id="PF16344">
    <property type="entry name" value="FecR_C"/>
    <property type="match status" value="1"/>
</dbReference>
<feature type="domain" description="FecR N-terminal" evidence="3">
    <location>
        <begin position="15"/>
        <end position="55"/>
    </location>
</feature>
<dbReference type="PANTHER" id="PTHR30273:SF2">
    <property type="entry name" value="PROTEIN FECR"/>
    <property type="match status" value="1"/>
</dbReference>
<evidence type="ECO:0000313" key="6">
    <source>
        <dbReference type="Proteomes" id="UP000537592"/>
    </source>
</evidence>
<keyword evidence="1" id="KW-0472">Membrane</keyword>
<feature type="domain" description="Protein FecR C-terminal" evidence="4">
    <location>
        <begin position="249"/>
        <end position="311"/>
    </location>
</feature>
<evidence type="ECO:0000259" key="3">
    <source>
        <dbReference type="Pfam" id="PF16220"/>
    </source>
</evidence>
<accession>A0A7W5Z5A9</accession>
<dbReference type="Pfam" id="PF04773">
    <property type="entry name" value="FecR"/>
    <property type="match status" value="1"/>
</dbReference>
<gene>
    <name evidence="5" type="ORF">FHS81_002350</name>
</gene>
<keyword evidence="6" id="KW-1185">Reference proteome</keyword>
<organism evidence="5 6">
    <name type="scientific">Pseudochelatococcus contaminans</name>
    <dbReference type="NCBI Taxonomy" id="1538103"/>
    <lineage>
        <taxon>Bacteria</taxon>
        <taxon>Pseudomonadati</taxon>
        <taxon>Pseudomonadota</taxon>
        <taxon>Alphaproteobacteria</taxon>
        <taxon>Hyphomicrobiales</taxon>
        <taxon>Chelatococcaceae</taxon>
        <taxon>Pseudochelatococcus</taxon>
    </lineage>
</organism>
<protein>
    <submittedName>
        <fullName evidence="5">Transmembrane sensor</fullName>
    </submittedName>
</protein>
<evidence type="ECO:0000313" key="5">
    <source>
        <dbReference type="EMBL" id="MBB3810254.1"/>
    </source>
</evidence>
<feature type="domain" description="FecR protein" evidence="2">
    <location>
        <begin position="114"/>
        <end position="202"/>
    </location>
</feature>
<dbReference type="AlphaFoldDB" id="A0A7W5Z5A9"/>
<dbReference type="Gene3D" id="2.60.120.1440">
    <property type="match status" value="1"/>
</dbReference>
<keyword evidence="1" id="KW-1133">Transmembrane helix</keyword>
<dbReference type="Gene3D" id="3.55.50.30">
    <property type="match status" value="1"/>
</dbReference>
<dbReference type="InterPro" id="IPR006860">
    <property type="entry name" value="FecR"/>
</dbReference>
<dbReference type="Proteomes" id="UP000537592">
    <property type="component" value="Unassembled WGS sequence"/>
</dbReference>
<dbReference type="RefSeq" id="WP_183753130.1">
    <property type="nucleotide sequence ID" value="NZ_JACICC010000005.1"/>
</dbReference>